<dbReference type="AlphaFoldDB" id="A0A2N1PRT6"/>
<proteinExistence type="inferred from homology"/>
<dbReference type="GO" id="GO:0006412">
    <property type="term" value="P:translation"/>
    <property type="evidence" value="ECO:0007669"/>
    <property type="project" value="UniProtKB-UniRule"/>
</dbReference>
<accession>A0A2N1PRT6</accession>
<evidence type="ECO:0000256" key="2">
    <source>
        <dbReference type="ARBA" id="ARBA00022980"/>
    </source>
</evidence>
<dbReference type="InterPro" id="IPR008991">
    <property type="entry name" value="Translation_prot_SH3-like_sf"/>
</dbReference>
<dbReference type="InterPro" id="IPR038657">
    <property type="entry name" value="Ribosomal_bL19_sf"/>
</dbReference>
<dbReference type="SUPFAM" id="SSF50104">
    <property type="entry name" value="Translation proteins SH3-like domain"/>
    <property type="match status" value="1"/>
</dbReference>
<evidence type="ECO:0000256" key="3">
    <source>
        <dbReference type="ARBA" id="ARBA00023274"/>
    </source>
</evidence>
<evidence type="ECO:0000256" key="5">
    <source>
        <dbReference type="HAMAP-Rule" id="MF_00402"/>
    </source>
</evidence>
<dbReference type="PIRSF" id="PIRSF002191">
    <property type="entry name" value="Ribosomal_L19"/>
    <property type="match status" value="1"/>
</dbReference>
<dbReference type="Gene3D" id="2.30.30.790">
    <property type="match status" value="1"/>
</dbReference>
<name>A0A2N1PRT6_9BACT</name>
<dbReference type="HAMAP" id="MF_00402">
    <property type="entry name" value="Ribosomal_bL19"/>
    <property type="match status" value="1"/>
</dbReference>
<dbReference type="Proteomes" id="UP000233256">
    <property type="component" value="Unassembled WGS sequence"/>
</dbReference>
<evidence type="ECO:0000256" key="1">
    <source>
        <dbReference type="ARBA" id="ARBA00005781"/>
    </source>
</evidence>
<dbReference type="InterPro" id="IPR001857">
    <property type="entry name" value="Ribosomal_bL19"/>
</dbReference>
<dbReference type="PROSITE" id="PS01015">
    <property type="entry name" value="RIBOSOMAL_L19"/>
    <property type="match status" value="1"/>
</dbReference>
<evidence type="ECO:0000256" key="6">
    <source>
        <dbReference type="RuleBase" id="RU000559"/>
    </source>
</evidence>
<dbReference type="PRINTS" id="PR00061">
    <property type="entry name" value="RIBOSOMALL19"/>
</dbReference>
<dbReference type="Pfam" id="PF01245">
    <property type="entry name" value="Ribosomal_L19"/>
    <property type="match status" value="1"/>
</dbReference>
<evidence type="ECO:0000313" key="7">
    <source>
        <dbReference type="EMBL" id="PKK91051.1"/>
    </source>
</evidence>
<dbReference type="FunFam" id="2.30.30.790:FF:000001">
    <property type="entry name" value="50S ribosomal protein L19"/>
    <property type="match status" value="1"/>
</dbReference>
<keyword evidence="3 5" id="KW-0687">Ribonucleoprotein</keyword>
<evidence type="ECO:0000313" key="8">
    <source>
        <dbReference type="Proteomes" id="UP000233256"/>
    </source>
</evidence>
<organism evidence="7 8">
    <name type="scientific">Candidatus Wallbacteria bacterium HGW-Wallbacteria-1</name>
    <dbReference type="NCBI Taxonomy" id="2013854"/>
    <lineage>
        <taxon>Bacteria</taxon>
        <taxon>Candidatus Walliibacteriota</taxon>
    </lineage>
</organism>
<dbReference type="GO" id="GO:0003735">
    <property type="term" value="F:structural constituent of ribosome"/>
    <property type="evidence" value="ECO:0007669"/>
    <property type="project" value="InterPro"/>
</dbReference>
<evidence type="ECO:0000256" key="4">
    <source>
        <dbReference type="ARBA" id="ARBA00035171"/>
    </source>
</evidence>
<gene>
    <name evidence="5 7" type="primary">rplS</name>
    <name evidence="7" type="ORF">CVV64_04595</name>
</gene>
<keyword evidence="2 5" id="KW-0689">Ribosomal protein</keyword>
<reference evidence="7 8" key="1">
    <citation type="journal article" date="2017" name="ISME J.">
        <title>Potential for microbial H2 and metal transformations associated with novel bacteria and archaea in deep terrestrial subsurface sediments.</title>
        <authorList>
            <person name="Hernsdorf A.W."/>
            <person name="Amano Y."/>
            <person name="Miyakawa K."/>
            <person name="Ise K."/>
            <person name="Suzuki Y."/>
            <person name="Anantharaman K."/>
            <person name="Probst A."/>
            <person name="Burstein D."/>
            <person name="Thomas B.C."/>
            <person name="Banfield J.F."/>
        </authorList>
    </citation>
    <scope>NUCLEOTIDE SEQUENCE [LARGE SCALE GENOMIC DNA]</scope>
    <source>
        <strain evidence="7">HGW-Wallbacteria-1</strain>
    </source>
</reference>
<comment type="similarity">
    <text evidence="1 5 6">Belongs to the bacterial ribosomal protein bL19 family.</text>
</comment>
<dbReference type="PANTHER" id="PTHR15680">
    <property type="entry name" value="RIBOSOMAL PROTEIN L19"/>
    <property type="match status" value="1"/>
</dbReference>
<comment type="caution">
    <text evidence="7">The sequence shown here is derived from an EMBL/GenBank/DDBJ whole genome shotgun (WGS) entry which is preliminary data.</text>
</comment>
<dbReference type="NCBIfam" id="TIGR01024">
    <property type="entry name" value="rplS_bact"/>
    <property type="match status" value="1"/>
</dbReference>
<dbReference type="InterPro" id="IPR018257">
    <property type="entry name" value="Ribosomal_bL19_CS"/>
</dbReference>
<dbReference type="EMBL" id="PGXC01000003">
    <property type="protein sequence ID" value="PKK91051.1"/>
    <property type="molecule type" value="Genomic_DNA"/>
</dbReference>
<protein>
    <recommendedName>
        <fullName evidence="4 5">Large ribosomal subunit protein bL19</fullName>
    </recommendedName>
</protein>
<sequence>MSELIREIEKEHIEKDLKAKAPKFCIGDTVRVHVSIKEGEKERVQVFEGTVIKAQNSGISKTFTVRKVSYGVGVERTFPLYSPKIIDLEVKRHSKVRRAKLYFLRGKKGKALRMKEIKLDPRRLEKRSAF</sequence>
<dbReference type="GO" id="GO:0022625">
    <property type="term" value="C:cytosolic large ribosomal subunit"/>
    <property type="evidence" value="ECO:0007669"/>
    <property type="project" value="TreeGrafter"/>
</dbReference>
<comment type="function">
    <text evidence="5 6">This protein is located at the 30S-50S ribosomal subunit interface and may play a role in the structure and function of the aminoacyl-tRNA binding site.</text>
</comment>
<dbReference type="PANTHER" id="PTHR15680:SF9">
    <property type="entry name" value="LARGE RIBOSOMAL SUBUNIT PROTEIN BL19M"/>
    <property type="match status" value="1"/>
</dbReference>